<dbReference type="Pfam" id="PF23921">
    <property type="entry name" value="DUF7260"/>
    <property type="match status" value="1"/>
</dbReference>
<dbReference type="GeneID" id="43368436"/>
<dbReference type="OrthoDB" id="206489at2157"/>
<dbReference type="RefSeq" id="WP_157688029.1">
    <property type="nucleotide sequence ID" value="NZ_CP034345.1"/>
</dbReference>
<protein>
    <recommendedName>
        <fullName evidence="2">DUF7260 domain-containing protein</fullName>
    </recommendedName>
</protein>
<accession>A0A6B9FEI2</accession>
<evidence type="ECO:0000313" key="4">
    <source>
        <dbReference type="Proteomes" id="UP000428325"/>
    </source>
</evidence>
<keyword evidence="4" id="KW-1185">Reference proteome</keyword>
<dbReference type="Proteomes" id="UP000428325">
    <property type="component" value="Chromosome"/>
</dbReference>
<dbReference type="AlphaFoldDB" id="A0A6B9FEI2"/>
<feature type="coiled-coil region" evidence="1">
    <location>
        <begin position="144"/>
        <end position="199"/>
    </location>
</feature>
<keyword evidence="1" id="KW-0175">Coiled coil</keyword>
<dbReference type="EMBL" id="CP034345">
    <property type="protein sequence ID" value="QGX93793.1"/>
    <property type="molecule type" value="Genomic_DNA"/>
</dbReference>
<reference evidence="3 4" key="1">
    <citation type="submission" date="2018-12" db="EMBL/GenBank/DDBJ databases">
        <title>Complete genome sequence of Haloplanus rallus MBLA0036.</title>
        <authorList>
            <person name="Nam Y.-d."/>
            <person name="Kang J."/>
            <person name="Chung W.-H."/>
            <person name="Park Y.S."/>
        </authorList>
    </citation>
    <scope>NUCLEOTIDE SEQUENCE [LARGE SCALE GENOMIC DNA]</scope>
    <source>
        <strain evidence="3 4">MBLA0036</strain>
    </source>
</reference>
<name>A0A6B9FEI2_9EURY</name>
<dbReference type="InterPro" id="IPR055684">
    <property type="entry name" value="DUF7260"/>
</dbReference>
<sequence length="246" mass="27208">MHTHTLAPLDTAMDVVRDERSEVAAERDAFAALADRIADCPARSPPMAPDHDAGTTVKGVGVSSVGSAVDVDPSERLRRAYRETVMRVDHYDAVYDESLFENAATELGADLATALRGGVPFSPAFKSKLHDAVTDARAERERFLERLRTEMESLTAARETLGDVVDTVPRDGSAPSPRIDELRRRCDDVARERQEVLRAQFRSAPDGLYEYLYRDQSWTYPVLNVVATLVADLDGLRRIDDAEGFG</sequence>
<organism evidence="3 4">
    <name type="scientific">Haloplanus rallus</name>
    <dbReference type="NCBI Taxonomy" id="1816183"/>
    <lineage>
        <taxon>Archaea</taxon>
        <taxon>Methanobacteriati</taxon>
        <taxon>Methanobacteriota</taxon>
        <taxon>Stenosarchaea group</taxon>
        <taxon>Halobacteria</taxon>
        <taxon>Halobacteriales</taxon>
        <taxon>Haloferacaceae</taxon>
        <taxon>Haloplanus</taxon>
    </lineage>
</organism>
<evidence type="ECO:0000256" key="1">
    <source>
        <dbReference type="SAM" id="Coils"/>
    </source>
</evidence>
<evidence type="ECO:0000313" key="3">
    <source>
        <dbReference type="EMBL" id="QGX93793.1"/>
    </source>
</evidence>
<dbReference type="KEGG" id="hra:EI982_02830"/>
<evidence type="ECO:0000259" key="2">
    <source>
        <dbReference type="Pfam" id="PF23921"/>
    </source>
</evidence>
<feature type="domain" description="DUF7260" evidence="2">
    <location>
        <begin position="8"/>
        <end position="235"/>
    </location>
</feature>
<gene>
    <name evidence="3" type="ORF">EI982_02830</name>
</gene>
<proteinExistence type="predicted"/>